<comment type="catalytic activity">
    <reaction evidence="2">
        <text>L-proline + NADP(+) = (S)-1-pyrroline-5-carboxylate + NADPH + 2 H(+)</text>
        <dbReference type="Rhea" id="RHEA:14109"/>
        <dbReference type="ChEBI" id="CHEBI:15378"/>
        <dbReference type="ChEBI" id="CHEBI:17388"/>
        <dbReference type="ChEBI" id="CHEBI:57783"/>
        <dbReference type="ChEBI" id="CHEBI:58349"/>
        <dbReference type="ChEBI" id="CHEBI:60039"/>
        <dbReference type="EC" id="1.5.1.2"/>
    </reaction>
</comment>
<comment type="subcellular location">
    <subcellularLocation>
        <location evidence="2">Cytoplasm</location>
    </subcellularLocation>
</comment>
<gene>
    <name evidence="5" type="primary">comER</name>
    <name evidence="2" type="synonym">proC</name>
    <name evidence="5" type="ORF">ACFPOG_18785</name>
</gene>
<keyword evidence="6" id="KW-1185">Reference proteome</keyword>
<dbReference type="InterPro" id="IPR053790">
    <property type="entry name" value="P5CR-like_CS"/>
</dbReference>
<keyword evidence="2" id="KW-0963">Cytoplasm</keyword>
<accession>A0ABW0KA96</accession>
<reference evidence="6" key="1">
    <citation type="journal article" date="2019" name="Int. J. Syst. Evol. Microbiol.">
        <title>The Global Catalogue of Microorganisms (GCM) 10K type strain sequencing project: providing services to taxonomists for standard genome sequencing and annotation.</title>
        <authorList>
            <consortium name="The Broad Institute Genomics Platform"/>
            <consortium name="The Broad Institute Genome Sequencing Center for Infectious Disease"/>
            <person name="Wu L."/>
            <person name="Ma J."/>
        </authorList>
    </citation>
    <scope>NUCLEOTIDE SEQUENCE [LARGE SCALE GENOMIC DNA]</scope>
    <source>
        <strain evidence="6">KACC 11904</strain>
    </source>
</reference>
<dbReference type="Gene3D" id="1.10.3730.10">
    <property type="entry name" value="ProC C-terminal domain-like"/>
    <property type="match status" value="1"/>
</dbReference>
<dbReference type="PROSITE" id="PS00521">
    <property type="entry name" value="P5CR"/>
    <property type="match status" value="1"/>
</dbReference>
<organism evidence="5 6">
    <name type="scientific">Paenibacillus aestuarii</name>
    <dbReference type="NCBI Taxonomy" id="516965"/>
    <lineage>
        <taxon>Bacteria</taxon>
        <taxon>Bacillati</taxon>
        <taxon>Bacillota</taxon>
        <taxon>Bacilli</taxon>
        <taxon>Bacillales</taxon>
        <taxon>Paenibacillaceae</taxon>
        <taxon>Paenibacillus</taxon>
    </lineage>
</organism>
<dbReference type="EMBL" id="JBHSMJ010000025">
    <property type="protein sequence ID" value="MFC5450300.1"/>
    <property type="molecule type" value="Genomic_DNA"/>
</dbReference>
<protein>
    <recommendedName>
        <fullName evidence="2">Pyrroline-5-carboxylate reductase</fullName>
        <shortName evidence="2">P5C reductase</shortName>
        <shortName evidence="2">P5CR</shortName>
        <ecNumber evidence="2">1.5.1.2</ecNumber>
    </recommendedName>
    <alternativeName>
        <fullName evidence="2">PCA reductase</fullName>
    </alternativeName>
</protein>
<evidence type="ECO:0000259" key="3">
    <source>
        <dbReference type="Pfam" id="PF03807"/>
    </source>
</evidence>
<dbReference type="RefSeq" id="WP_270885591.1">
    <property type="nucleotide sequence ID" value="NZ_JAQFVF010000089.1"/>
</dbReference>
<dbReference type="Pfam" id="PF03807">
    <property type="entry name" value="F420_oxidored"/>
    <property type="match status" value="1"/>
</dbReference>
<dbReference type="NCBIfam" id="NF005814">
    <property type="entry name" value="PRK07680.1"/>
    <property type="match status" value="1"/>
</dbReference>
<dbReference type="PANTHER" id="PTHR11645">
    <property type="entry name" value="PYRROLINE-5-CARBOXYLATE REDUCTASE"/>
    <property type="match status" value="1"/>
</dbReference>
<name>A0ABW0KA96_9BACL</name>
<evidence type="ECO:0000256" key="1">
    <source>
        <dbReference type="ARBA" id="ARBA00005525"/>
    </source>
</evidence>
<dbReference type="PANTHER" id="PTHR11645:SF51">
    <property type="entry name" value="COME OPERON PROTEIN 4"/>
    <property type="match status" value="1"/>
</dbReference>
<dbReference type="SUPFAM" id="SSF48179">
    <property type="entry name" value="6-phosphogluconate dehydrogenase C-terminal domain-like"/>
    <property type="match status" value="1"/>
</dbReference>
<dbReference type="InterPro" id="IPR008927">
    <property type="entry name" value="6-PGluconate_DH-like_C_sf"/>
</dbReference>
<evidence type="ECO:0000313" key="5">
    <source>
        <dbReference type="EMBL" id="MFC5450300.1"/>
    </source>
</evidence>
<dbReference type="Gene3D" id="3.40.50.720">
    <property type="entry name" value="NAD(P)-binding Rossmann-like Domain"/>
    <property type="match status" value="1"/>
</dbReference>
<comment type="catalytic activity">
    <reaction evidence="2">
        <text>L-proline + NAD(+) = (S)-1-pyrroline-5-carboxylate + NADH + 2 H(+)</text>
        <dbReference type="Rhea" id="RHEA:14105"/>
        <dbReference type="ChEBI" id="CHEBI:15378"/>
        <dbReference type="ChEBI" id="CHEBI:17388"/>
        <dbReference type="ChEBI" id="CHEBI:57540"/>
        <dbReference type="ChEBI" id="CHEBI:57945"/>
        <dbReference type="ChEBI" id="CHEBI:60039"/>
        <dbReference type="EC" id="1.5.1.2"/>
    </reaction>
</comment>
<dbReference type="Proteomes" id="UP001596044">
    <property type="component" value="Unassembled WGS sequence"/>
</dbReference>
<dbReference type="InterPro" id="IPR028939">
    <property type="entry name" value="P5C_Rdtase_cat_N"/>
</dbReference>
<comment type="pathway">
    <text evidence="2">Amino-acid biosynthesis; L-proline biosynthesis; L-proline from L-glutamate 5-semialdehyde: step 1/1.</text>
</comment>
<keyword evidence="2" id="KW-0560">Oxidoreductase</keyword>
<dbReference type="InterPro" id="IPR036291">
    <property type="entry name" value="NAD(P)-bd_dom_sf"/>
</dbReference>
<evidence type="ECO:0000313" key="6">
    <source>
        <dbReference type="Proteomes" id="UP001596044"/>
    </source>
</evidence>
<feature type="domain" description="Pyrroline-5-carboxylate reductase catalytic N-terminal" evidence="3">
    <location>
        <begin position="4"/>
        <end position="97"/>
    </location>
</feature>
<dbReference type="Pfam" id="PF14748">
    <property type="entry name" value="P5CR_dimer"/>
    <property type="match status" value="1"/>
</dbReference>
<proteinExistence type="inferred from homology"/>
<evidence type="ECO:0000259" key="4">
    <source>
        <dbReference type="Pfam" id="PF14748"/>
    </source>
</evidence>
<dbReference type="PIRSF" id="PIRSF000193">
    <property type="entry name" value="Pyrrol-5-carb_rd"/>
    <property type="match status" value="1"/>
</dbReference>
<dbReference type="EC" id="1.5.1.2" evidence="2"/>
<evidence type="ECO:0000256" key="2">
    <source>
        <dbReference type="HAMAP-Rule" id="MF_01925"/>
    </source>
</evidence>
<dbReference type="SUPFAM" id="SSF51735">
    <property type="entry name" value="NAD(P)-binding Rossmann-fold domains"/>
    <property type="match status" value="1"/>
</dbReference>
<dbReference type="InterPro" id="IPR029036">
    <property type="entry name" value="P5CR_dimer"/>
</dbReference>
<sequence>MIAGFIGTGSMGSILIEAFIHSGAFNPEQIVASNRTISKVELLAQTYAGLQVARSNREVVTRSDIIFICVKPGEFKKVIDEIKEDVLPSQMVISITSPILIQHLESTLPAKISKIIPSITNYVLSGATLCIHGNRMQPEDQEWLENLLAHISSPIRVSENYTRISSDLSSCGPAFLAYFLQSFINAAVEETGISKEEATLLASEMTLGTGKLLTTGGFDPATLQKRVAVPGGITAEGLRIMDNELVGMFQQVVRATHTKYAEDLEKAEQLLCTKQQPSQEPN</sequence>
<dbReference type="HAMAP" id="MF_01925">
    <property type="entry name" value="P5C_reductase"/>
    <property type="match status" value="1"/>
</dbReference>
<keyword evidence="2" id="KW-0641">Proline biosynthesis</keyword>
<feature type="domain" description="Pyrroline-5-carboxylate reductase dimerisation" evidence="4">
    <location>
        <begin position="159"/>
        <end position="262"/>
    </location>
</feature>
<keyword evidence="2" id="KW-0028">Amino-acid biosynthesis</keyword>
<comment type="similarity">
    <text evidence="1 2">Belongs to the pyrroline-5-carboxylate reductase family.</text>
</comment>
<comment type="caution">
    <text evidence="5">The sequence shown here is derived from an EMBL/GenBank/DDBJ whole genome shotgun (WGS) entry which is preliminary data.</text>
</comment>
<keyword evidence="2" id="KW-0521">NADP</keyword>
<comment type="function">
    <text evidence="2">Catalyzes the reduction of 1-pyrroline-5-carboxylate (PCA) to L-proline.</text>
</comment>
<dbReference type="InterPro" id="IPR000304">
    <property type="entry name" value="Pyrroline-COOH_reductase"/>
</dbReference>